<dbReference type="EMBL" id="BMXK01000006">
    <property type="protein sequence ID" value="GHD06804.1"/>
    <property type="molecule type" value="Genomic_DNA"/>
</dbReference>
<feature type="chain" id="PRO_5046377501" description="Lipoprotein" evidence="1">
    <location>
        <begin position="23"/>
        <end position="113"/>
    </location>
</feature>
<keyword evidence="1" id="KW-0732">Signal</keyword>
<evidence type="ECO:0000256" key="1">
    <source>
        <dbReference type="SAM" id="SignalP"/>
    </source>
</evidence>
<dbReference type="Proteomes" id="UP000642819">
    <property type="component" value="Unassembled WGS sequence"/>
</dbReference>
<name>A0ABQ3GHG8_9MICC</name>
<evidence type="ECO:0000313" key="3">
    <source>
        <dbReference type="Proteomes" id="UP000642819"/>
    </source>
</evidence>
<accession>A0ABQ3GHG8</accession>
<sequence length="113" mass="11016">MLAVGVLGLTAALTGCSTVQQAAEDAASSAVGEVADAAKIEALKRVCDPVTDGTLDASDITVLSSLIEPAEAAGVPSNLLDPLRELAASGDAAPQAAVDRAQQACDDAIAAAG</sequence>
<organism evidence="2 3">
    <name type="scientific">Zhihengliuella salsuginis</name>
    <dbReference type="NCBI Taxonomy" id="578222"/>
    <lineage>
        <taxon>Bacteria</taxon>
        <taxon>Bacillati</taxon>
        <taxon>Actinomycetota</taxon>
        <taxon>Actinomycetes</taxon>
        <taxon>Micrococcales</taxon>
        <taxon>Micrococcaceae</taxon>
        <taxon>Zhihengliuella</taxon>
    </lineage>
</organism>
<evidence type="ECO:0008006" key="4">
    <source>
        <dbReference type="Google" id="ProtNLM"/>
    </source>
</evidence>
<reference evidence="3" key="1">
    <citation type="journal article" date="2019" name="Int. J. Syst. Evol. Microbiol.">
        <title>The Global Catalogue of Microorganisms (GCM) 10K type strain sequencing project: providing services to taxonomists for standard genome sequencing and annotation.</title>
        <authorList>
            <consortium name="The Broad Institute Genomics Platform"/>
            <consortium name="The Broad Institute Genome Sequencing Center for Infectious Disease"/>
            <person name="Wu L."/>
            <person name="Ma J."/>
        </authorList>
    </citation>
    <scope>NUCLEOTIDE SEQUENCE [LARGE SCALE GENOMIC DNA]</scope>
    <source>
        <strain evidence="3">KCTC 19466</strain>
    </source>
</reference>
<feature type="signal peptide" evidence="1">
    <location>
        <begin position="1"/>
        <end position="22"/>
    </location>
</feature>
<keyword evidence="3" id="KW-1185">Reference proteome</keyword>
<proteinExistence type="predicted"/>
<comment type="caution">
    <text evidence="2">The sequence shown here is derived from an EMBL/GenBank/DDBJ whole genome shotgun (WGS) entry which is preliminary data.</text>
</comment>
<gene>
    <name evidence="2" type="ORF">GCM10008096_17190</name>
</gene>
<evidence type="ECO:0000313" key="2">
    <source>
        <dbReference type="EMBL" id="GHD06804.1"/>
    </source>
</evidence>
<protein>
    <recommendedName>
        <fullName evidence="4">Lipoprotein</fullName>
    </recommendedName>
</protein>